<accession>A0AA39WSN8</accession>
<feature type="compositionally biased region" description="Polar residues" evidence="2">
    <location>
        <begin position="21"/>
        <end position="31"/>
    </location>
</feature>
<dbReference type="Proteomes" id="UP001175000">
    <property type="component" value="Unassembled WGS sequence"/>
</dbReference>
<proteinExistence type="predicted"/>
<evidence type="ECO:0000256" key="1">
    <source>
        <dbReference type="SAM" id="Coils"/>
    </source>
</evidence>
<dbReference type="AlphaFoldDB" id="A0AA39WSN8"/>
<evidence type="ECO:0000313" key="4">
    <source>
        <dbReference type="Proteomes" id="UP001175000"/>
    </source>
</evidence>
<organism evidence="3 4">
    <name type="scientific">Immersiella caudata</name>
    <dbReference type="NCBI Taxonomy" id="314043"/>
    <lineage>
        <taxon>Eukaryota</taxon>
        <taxon>Fungi</taxon>
        <taxon>Dikarya</taxon>
        <taxon>Ascomycota</taxon>
        <taxon>Pezizomycotina</taxon>
        <taxon>Sordariomycetes</taxon>
        <taxon>Sordariomycetidae</taxon>
        <taxon>Sordariales</taxon>
        <taxon>Lasiosphaeriaceae</taxon>
        <taxon>Immersiella</taxon>
    </lineage>
</organism>
<feature type="region of interest" description="Disordered" evidence="2">
    <location>
        <begin position="21"/>
        <end position="61"/>
    </location>
</feature>
<comment type="caution">
    <text evidence="3">The sequence shown here is derived from an EMBL/GenBank/DDBJ whole genome shotgun (WGS) entry which is preliminary data.</text>
</comment>
<protein>
    <submittedName>
        <fullName evidence="3">Uncharacterized protein</fullName>
    </submittedName>
</protein>
<sequence>MDLSVVSDGFKIRGVSGTITANGVTPQSADTRPNKHPRDYYDDDSSDTHSQQSSNDATPLPAFIDVSTDSWLRNHAQRMYRCIDSLTSCHSVESAKVYATELRGCVCEILKDNIKLDMKVYELKGNVRKLDEDNEDLERREENARKQNTELNDKLVSLTKTKAGLACELDEGKMRAREVGELRNKHQKEVDDIEKGHEEDIKMLVRENNERVVQLAEGEKKWEEDKRELAKACS</sequence>
<keyword evidence="1" id="KW-0175">Coiled coil</keyword>
<evidence type="ECO:0000256" key="2">
    <source>
        <dbReference type="SAM" id="MobiDB-lite"/>
    </source>
</evidence>
<keyword evidence="4" id="KW-1185">Reference proteome</keyword>
<dbReference type="EMBL" id="JAULSU010000004">
    <property type="protein sequence ID" value="KAK0620878.1"/>
    <property type="molecule type" value="Genomic_DNA"/>
</dbReference>
<feature type="coiled-coil region" evidence="1">
    <location>
        <begin position="120"/>
        <end position="161"/>
    </location>
</feature>
<gene>
    <name evidence="3" type="ORF">B0T14DRAFT_238428</name>
</gene>
<reference evidence="3" key="1">
    <citation type="submission" date="2023-06" db="EMBL/GenBank/DDBJ databases">
        <title>Genome-scale phylogeny and comparative genomics of the fungal order Sordariales.</title>
        <authorList>
            <consortium name="Lawrence Berkeley National Laboratory"/>
            <person name="Hensen N."/>
            <person name="Bonometti L."/>
            <person name="Westerberg I."/>
            <person name="Brannstrom I.O."/>
            <person name="Guillou S."/>
            <person name="Cros-Aarteil S."/>
            <person name="Calhoun S."/>
            <person name="Haridas S."/>
            <person name="Kuo A."/>
            <person name="Mondo S."/>
            <person name="Pangilinan J."/>
            <person name="Riley R."/>
            <person name="Labutti K."/>
            <person name="Andreopoulos B."/>
            <person name="Lipzen A."/>
            <person name="Chen C."/>
            <person name="Yanf M."/>
            <person name="Daum C."/>
            <person name="Ng V."/>
            <person name="Clum A."/>
            <person name="Steindorff A."/>
            <person name="Ohm R."/>
            <person name="Martin F."/>
            <person name="Silar P."/>
            <person name="Natvig D."/>
            <person name="Lalanne C."/>
            <person name="Gautier V."/>
            <person name="Ament-Velasquez S.L."/>
            <person name="Kruys A."/>
            <person name="Hutchinson M.I."/>
            <person name="Powell A.J."/>
            <person name="Barry K."/>
            <person name="Miller A.N."/>
            <person name="Grigoriev I.V."/>
            <person name="Debuchy R."/>
            <person name="Gladieux P."/>
            <person name="Thoren M.H."/>
            <person name="Johannesson H."/>
        </authorList>
    </citation>
    <scope>NUCLEOTIDE SEQUENCE</scope>
    <source>
        <strain evidence="3">CBS 606.72</strain>
    </source>
</reference>
<evidence type="ECO:0000313" key="3">
    <source>
        <dbReference type="EMBL" id="KAK0620878.1"/>
    </source>
</evidence>
<name>A0AA39WSN8_9PEZI</name>